<evidence type="ECO:0000256" key="1">
    <source>
        <dbReference type="ARBA" id="ARBA00005791"/>
    </source>
</evidence>
<evidence type="ECO:0000256" key="3">
    <source>
        <dbReference type="ARBA" id="ARBA00023002"/>
    </source>
</evidence>
<reference evidence="7 8" key="1">
    <citation type="journal article" date="2016" name="Nat. Commun.">
        <title>Thousands of microbial genomes shed light on interconnected biogeochemical processes in an aquifer system.</title>
        <authorList>
            <person name="Anantharaman K."/>
            <person name="Brown C.T."/>
            <person name="Hug L.A."/>
            <person name="Sharon I."/>
            <person name="Castelle C.J."/>
            <person name="Probst A.J."/>
            <person name="Thomas B.C."/>
            <person name="Singh A."/>
            <person name="Wilkins M.J."/>
            <person name="Karaoz U."/>
            <person name="Brodie E.L."/>
            <person name="Williams K.H."/>
            <person name="Hubbard S.S."/>
            <person name="Banfield J.F."/>
        </authorList>
    </citation>
    <scope>NUCLEOTIDE SEQUENCE [LARGE SCALE GENOMIC DNA]</scope>
</reference>
<keyword evidence="3" id="KW-0560">Oxidoreductase</keyword>
<dbReference type="PROSITE" id="PS51352">
    <property type="entry name" value="THIOREDOXIN_2"/>
    <property type="match status" value="1"/>
</dbReference>
<evidence type="ECO:0000256" key="2">
    <source>
        <dbReference type="ARBA" id="ARBA00022729"/>
    </source>
</evidence>
<dbReference type="Gene3D" id="3.40.30.10">
    <property type="entry name" value="Glutaredoxin"/>
    <property type="match status" value="1"/>
</dbReference>
<evidence type="ECO:0000313" key="8">
    <source>
        <dbReference type="Proteomes" id="UP000176404"/>
    </source>
</evidence>
<keyword evidence="2" id="KW-0732">Signal</keyword>
<keyword evidence="5" id="KW-0676">Redox-active center</keyword>
<sequence length="179" mass="20389">MSAPISLIEYSDFQCPACATYSPLVKKLLQEYPENLKVVYRHFPLVSIHKNALPAAKAAEAAGKQGKFWEMHDILFERQDDWTNEGNPKEKFIKYAKELELGEDIFLTDYESGEVEDKVKSHLNLSNQLGLNATPTFFINGERVRNLGGYETLQSLIEEELKKVSILNKLEFAIANESF</sequence>
<feature type="domain" description="Thioredoxin" evidence="6">
    <location>
        <begin position="1"/>
        <end position="162"/>
    </location>
</feature>
<evidence type="ECO:0000256" key="5">
    <source>
        <dbReference type="ARBA" id="ARBA00023284"/>
    </source>
</evidence>
<evidence type="ECO:0000259" key="6">
    <source>
        <dbReference type="PROSITE" id="PS51352"/>
    </source>
</evidence>
<dbReference type="SUPFAM" id="SSF52833">
    <property type="entry name" value="Thioredoxin-like"/>
    <property type="match status" value="1"/>
</dbReference>
<evidence type="ECO:0000256" key="4">
    <source>
        <dbReference type="ARBA" id="ARBA00023157"/>
    </source>
</evidence>
<organism evidence="7 8">
    <name type="scientific">Candidatus Woesebacteria bacterium RIFCSPLOWO2_01_FULL_39_10b</name>
    <dbReference type="NCBI Taxonomy" id="1802517"/>
    <lineage>
        <taxon>Bacteria</taxon>
        <taxon>Candidatus Woeseibacteriota</taxon>
    </lineage>
</organism>
<dbReference type="GO" id="GO:0016491">
    <property type="term" value="F:oxidoreductase activity"/>
    <property type="evidence" value="ECO:0007669"/>
    <property type="project" value="UniProtKB-KW"/>
</dbReference>
<name>A0A1F8B7N1_9BACT</name>
<dbReference type="Proteomes" id="UP000176404">
    <property type="component" value="Unassembled WGS sequence"/>
</dbReference>
<protein>
    <recommendedName>
        <fullName evidence="6">Thioredoxin domain-containing protein</fullName>
    </recommendedName>
</protein>
<comment type="similarity">
    <text evidence="1">Belongs to the thioredoxin family. DsbA subfamily.</text>
</comment>
<dbReference type="PANTHER" id="PTHR13887:SF14">
    <property type="entry name" value="DISULFIDE BOND FORMATION PROTEIN D"/>
    <property type="match status" value="1"/>
</dbReference>
<gene>
    <name evidence="7" type="ORF">A2892_03795</name>
</gene>
<dbReference type="STRING" id="1802517.A2892_03795"/>
<dbReference type="InterPro" id="IPR013766">
    <property type="entry name" value="Thioredoxin_domain"/>
</dbReference>
<dbReference type="InterPro" id="IPR036249">
    <property type="entry name" value="Thioredoxin-like_sf"/>
</dbReference>
<proteinExistence type="inferred from homology"/>
<dbReference type="InterPro" id="IPR012336">
    <property type="entry name" value="Thioredoxin-like_fold"/>
</dbReference>
<keyword evidence="4" id="KW-1015">Disulfide bond</keyword>
<dbReference type="Pfam" id="PF13462">
    <property type="entry name" value="Thioredoxin_4"/>
    <property type="match status" value="1"/>
</dbReference>
<evidence type="ECO:0000313" key="7">
    <source>
        <dbReference type="EMBL" id="OGM60011.1"/>
    </source>
</evidence>
<accession>A0A1F8B7N1</accession>
<comment type="caution">
    <text evidence="7">The sequence shown here is derived from an EMBL/GenBank/DDBJ whole genome shotgun (WGS) entry which is preliminary data.</text>
</comment>
<dbReference type="AlphaFoldDB" id="A0A1F8B7N1"/>
<dbReference type="EMBL" id="MGHD01000010">
    <property type="protein sequence ID" value="OGM60011.1"/>
    <property type="molecule type" value="Genomic_DNA"/>
</dbReference>
<dbReference type="PANTHER" id="PTHR13887">
    <property type="entry name" value="GLUTATHIONE S-TRANSFERASE KAPPA"/>
    <property type="match status" value="1"/>
</dbReference>